<gene>
    <name evidence="1" type="ordered locus">Sbal_0107</name>
</gene>
<protein>
    <submittedName>
        <fullName evidence="1">Uncharacterized protein</fullName>
    </submittedName>
</protein>
<dbReference type="OrthoDB" id="6315445at2"/>
<keyword evidence="2" id="KW-1185">Reference proteome</keyword>
<dbReference type="EMBL" id="CP000563">
    <property type="protein sequence ID" value="ABN59642.1"/>
    <property type="molecule type" value="Genomic_DNA"/>
</dbReference>
<dbReference type="KEGG" id="sbl:Sbal_0107"/>
<proteinExistence type="predicted"/>
<dbReference type="AlphaFoldDB" id="A3CYS9"/>
<sequence length="302" mass="35379">MKELHFSIVSDSLLKTHKAKLSDCEYLELSSAREILSKILDHEELYDQVIESYVEAKSTMYEMSVRAISDSVKYDYIKNHNNRSKLNRLYFNVLNFSKLYLDRHFHDGDKKSFVKSITASESSHDEVKKHRQDISKNNPDYIFGCKLRNYVQHASLPVKTFTTGVRWSPEDNQSVAIFHVPLAKKKLIDSGIFSQQMLLKYGEKIDLHQIMDGYIYAISEMHLKSRQLIKNYMEKSLEVINLKRRQIELEHSSSLCDINVVDTEQGVSLCSLHVEWFSVVEHLQKKNLHSLNFKRFTHIPYQ</sequence>
<dbReference type="HOGENOM" id="CLU_920998_0_0_6"/>
<organism evidence="1 2">
    <name type="scientific">Shewanella baltica (strain OS155 / ATCC BAA-1091)</name>
    <dbReference type="NCBI Taxonomy" id="325240"/>
    <lineage>
        <taxon>Bacteria</taxon>
        <taxon>Pseudomonadati</taxon>
        <taxon>Pseudomonadota</taxon>
        <taxon>Gammaproteobacteria</taxon>
        <taxon>Alteromonadales</taxon>
        <taxon>Shewanellaceae</taxon>
        <taxon>Shewanella</taxon>
    </lineage>
</organism>
<evidence type="ECO:0000313" key="2">
    <source>
        <dbReference type="Proteomes" id="UP000001557"/>
    </source>
</evidence>
<reference evidence="1 2" key="1">
    <citation type="submission" date="2007-02" db="EMBL/GenBank/DDBJ databases">
        <title>Complete sequence of chromosome of Shewanella baltica OS155.</title>
        <authorList>
            <consortium name="US DOE Joint Genome Institute"/>
            <person name="Copeland A."/>
            <person name="Lucas S."/>
            <person name="Lapidus A."/>
            <person name="Barry K."/>
            <person name="Detter J.C."/>
            <person name="Glavina del Rio T."/>
            <person name="Hammon N."/>
            <person name="Israni S."/>
            <person name="Dalin E."/>
            <person name="Tice H."/>
            <person name="Pitluck S."/>
            <person name="Sims D.R."/>
            <person name="Brettin T."/>
            <person name="Bruce D."/>
            <person name="Han C."/>
            <person name="Tapia R."/>
            <person name="Brainard J."/>
            <person name="Schmutz J."/>
            <person name="Larimer F."/>
            <person name="Land M."/>
            <person name="Hauser L."/>
            <person name="Kyrpides N."/>
            <person name="Mikhailova N."/>
            <person name="Brettar I."/>
            <person name="Klappenbach J."/>
            <person name="Konstantinidis K."/>
            <person name="Rodrigues J."/>
            <person name="Tiedje J."/>
            <person name="Richardson P."/>
        </authorList>
    </citation>
    <scope>NUCLEOTIDE SEQUENCE [LARGE SCALE GENOMIC DNA]</scope>
    <source>
        <strain evidence="2">OS155 / ATCC BAA-1091</strain>
    </source>
</reference>
<accession>A3CYS9</accession>
<dbReference type="Proteomes" id="UP000001557">
    <property type="component" value="Chromosome"/>
</dbReference>
<dbReference type="RefSeq" id="WP_011845406.1">
    <property type="nucleotide sequence ID" value="NC_009052.1"/>
</dbReference>
<name>A3CYS9_SHEB5</name>
<evidence type="ECO:0000313" key="1">
    <source>
        <dbReference type="EMBL" id="ABN59642.1"/>
    </source>
</evidence>